<reference evidence="9" key="1">
    <citation type="submission" date="2022-01" db="EMBL/GenBank/DDBJ databases">
        <authorList>
            <person name="King R."/>
        </authorList>
    </citation>
    <scope>NUCLEOTIDE SEQUENCE</scope>
</reference>
<evidence type="ECO:0000256" key="2">
    <source>
        <dbReference type="ARBA" id="ARBA00023015"/>
    </source>
</evidence>
<evidence type="ECO:0000256" key="1">
    <source>
        <dbReference type="ARBA" id="ARBA00004123"/>
    </source>
</evidence>
<dbReference type="SUPFAM" id="SSF158457">
    <property type="entry name" value="Orange domain-like"/>
    <property type="match status" value="1"/>
</dbReference>
<keyword evidence="3" id="KW-0238">DNA-binding</keyword>
<feature type="domain" description="BHLH" evidence="7">
    <location>
        <begin position="1"/>
        <end position="50"/>
    </location>
</feature>
<proteinExistence type="predicted"/>
<dbReference type="Pfam" id="PF07527">
    <property type="entry name" value="Hairy_orange"/>
    <property type="match status" value="1"/>
</dbReference>
<evidence type="ECO:0000313" key="10">
    <source>
        <dbReference type="Proteomes" id="UP001152798"/>
    </source>
</evidence>
<dbReference type="CDD" id="cd11410">
    <property type="entry name" value="bHLH_O_HES"/>
    <property type="match status" value="1"/>
</dbReference>
<keyword evidence="5" id="KW-0539">Nucleus</keyword>
<dbReference type="Pfam" id="PF00010">
    <property type="entry name" value="HLH"/>
    <property type="match status" value="1"/>
</dbReference>
<evidence type="ECO:0000256" key="6">
    <source>
        <dbReference type="SAM" id="MobiDB-lite"/>
    </source>
</evidence>
<protein>
    <submittedName>
        <fullName evidence="9">Uncharacterized protein</fullName>
    </submittedName>
</protein>
<dbReference type="GO" id="GO:0003677">
    <property type="term" value="F:DNA binding"/>
    <property type="evidence" value="ECO:0007669"/>
    <property type="project" value="UniProtKB-KW"/>
</dbReference>
<dbReference type="InterPro" id="IPR050370">
    <property type="entry name" value="HES_HEY"/>
</dbReference>
<dbReference type="PROSITE" id="PS51054">
    <property type="entry name" value="ORANGE"/>
    <property type="match status" value="1"/>
</dbReference>
<evidence type="ECO:0000259" key="7">
    <source>
        <dbReference type="PROSITE" id="PS50888"/>
    </source>
</evidence>
<dbReference type="SMART" id="SM00511">
    <property type="entry name" value="ORANGE"/>
    <property type="match status" value="1"/>
</dbReference>
<name>A0A9P0ML17_NEZVI</name>
<accession>A0A9P0ML17</accession>
<evidence type="ECO:0000259" key="8">
    <source>
        <dbReference type="PROSITE" id="PS51054"/>
    </source>
</evidence>
<dbReference type="InterPro" id="IPR011598">
    <property type="entry name" value="bHLH_dom"/>
</dbReference>
<evidence type="ECO:0000256" key="3">
    <source>
        <dbReference type="ARBA" id="ARBA00023125"/>
    </source>
</evidence>
<keyword evidence="4" id="KW-0804">Transcription</keyword>
<dbReference type="Proteomes" id="UP001152798">
    <property type="component" value="Chromosome 3"/>
</dbReference>
<dbReference type="Gene3D" id="6.10.250.980">
    <property type="match status" value="1"/>
</dbReference>
<comment type="subcellular location">
    <subcellularLocation>
        <location evidence="1">Nucleus</location>
    </subcellularLocation>
</comment>
<dbReference type="AlphaFoldDB" id="A0A9P0ML17"/>
<keyword evidence="2" id="KW-0805">Transcription regulation</keyword>
<dbReference type="PANTHER" id="PTHR10985">
    <property type="entry name" value="BASIC HELIX-LOOP-HELIX TRANSCRIPTION FACTOR, HES-RELATED"/>
    <property type="match status" value="1"/>
</dbReference>
<dbReference type="EMBL" id="OV725079">
    <property type="protein sequence ID" value="CAH1395636.1"/>
    <property type="molecule type" value="Genomic_DNA"/>
</dbReference>
<evidence type="ECO:0000256" key="4">
    <source>
        <dbReference type="ARBA" id="ARBA00023163"/>
    </source>
</evidence>
<gene>
    <name evidence="9" type="ORF">NEZAVI_LOCUS5878</name>
</gene>
<dbReference type="Gene3D" id="4.10.280.10">
    <property type="entry name" value="Helix-loop-helix DNA-binding domain"/>
    <property type="match status" value="1"/>
</dbReference>
<evidence type="ECO:0000313" key="9">
    <source>
        <dbReference type="EMBL" id="CAH1395636.1"/>
    </source>
</evidence>
<dbReference type="InterPro" id="IPR003650">
    <property type="entry name" value="Orange_dom"/>
</dbReference>
<dbReference type="GO" id="GO:0046983">
    <property type="term" value="F:protein dimerization activity"/>
    <property type="evidence" value="ECO:0007669"/>
    <property type="project" value="InterPro"/>
</dbReference>
<organism evidence="9 10">
    <name type="scientific">Nezara viridula</name>
    <name type="common">Southern green stink bug</name>
    <name type="synonym">Cimex viridulus</name>
    <dbReference type="NCBI Taxonomy" id="85310"/>
    <lineage>
        <taxon>Eukaryota</taxon>
        <taxon>Metazoa</taxon>
        <taxon>Ecdysozoa</taxon>
        <taxon>Arthropoda</taxon>
        <taxon>Hexapoda</taxon>
        <taxon>Insecta</taxon>
        <taxon>Pterygota</taxon>
        <taxon>Neoptera</taxon>
        <taxon>Paraneoptera</taxon>
        <taxon>Hemiptera</taxon>
        <taxon>Heteroptera</taxon>
        <taxon>Panheteroptera</taxon>
        <taxon>Pentatomomorpha</taxon>
        <taxon>Pentatomoidea</taxon>
        <taxon>Pentatomidae</taxon>
        <taxon>Pentatominae</taxon>
        <taxon>Nezara</taxon>
    </lineage>
</organism>
<dbReference type="PROSITE" id="PS50888">
    <property type="entry name" value="BHLH"/>
    <property type="match status" value="1"/>
</dbReference>
<dbReference type="OrthoDB" id="6085656at2759"/>
<dbReference type="GO" id="GO:0005634">
    <property type="term" value="C:nucleus"/>
    <property type="evidence" value="ECO:0007669"/>
    <property type="project" value="UniProtKB-SubCell"/>
</dbReference>
<feature type="domain" description="Orange" evidence="8">
    <location>
        <begin position="61"/>
        <end position="100"/>
    </location>
</feature>
<dbReference type="SMART" id="SM00353">
    <property type="entry name" value="HLH"/>
    <property type="match status" value="1"/>
</dbReference>
<evidence type="ECO:0000256" key="5">
    <source>
        <dbReference type="ARBA" id="ARBA00023242"/>
    </source>
</evidence>
<feature type="region of interest" description="Disordered" evidence="6">
    <location>
        <begin position="211"/>
        <end position="241"/>
    </location>
</feature>
<feature type="compositionally biased region" description="Acidic residues" evidence="6">
    <location>
        <begin position="231"/>
        <end position="241"/>
    </location>
</feature>
<dbReference type="SUPFAM" id="SSF47459">
    <property type="entry name" value="HLH, helix-loop-helix DNA-binding domain"/>
    <property type="match status" value="1"/>
</dbReference>
<feature type="compositionally biased region" description="Low complexity" evidence="6">
    <location>
        <begin position="169"/>
        <end position="180"/>
    </location>
</feature>
<dbReference type="GO" id="GO:0006355">
    <property type="term" value="P:regulation of DNA-templated transcription"/>
    <property type="evidence" value="ECO:0007669"/>
    <property type="project" value="InterPro"/>
</dbReference>
<feature type="region of interest" description="Disordered" evidence="6">
    <location>
        <begin position="136"/>
        <end position="183"/>
    </location>
</feature>
<dbReference type="InterPro" id="IPR036638">
    <property type="entry name" value="HLH_DNA-bd_sf"/>
</dbReference>
<keyword evidence="10" id="KW-1185">Reference proteome</keyword>
<sequence>MEKRRRARINQSLAVLKALILDSAKMENTKHSKLEKADILELTVRHLQRQKTLNSSSVDKYRAGFIECAREVTRFLDSPELQGPKPGLDPSVRQRLLRHLETTAAEISLDFADSHVEPLKPIDPETERRLEQLEEFLIDDEARPDSSTAPGDENNNSRKRKKKGRAADSSTITTTSPGTSNPVSLVIPSRLPDGQVVFLLPSHYVQLSKEEEKEKAQEMPIDFSVKKMDDDKEEEEVWRPW</sequence>